<organism evidence="1">
    <name type="scientific">freshwater metagenome</name>
    <dbReference type="NCBI Taxonomy" id="449393"/>
    <lineage>
        <taxon>unclassified sequences</taxon>
        <taxon>metagenomes</taxon>
        <taxon>ecological metagenomes</taxon>
    </lineage>
</organism>
<dbReference type="AlphaFoldDB" id="A0A6J7MXT6"/>
<dbReference type="AntiFam" id="ANF00095">
    <property type="entry name" value="Shadow ORF (opposite ABC transporters)"/>
</dbReference>
<protein>
    <submittedName>
        <fullName evidence="1">Unannotated protein</fullName>
    </submittedName>
</protein>
<reference evidence="1" key="1">
    <citation type="submission" date="2020-05" db="EMBL/GenBank/DDBJ databases">
        <authorList>
            <person name="Chiriac C."/>
            <person name="Salcher M."/>
            <person name="Ghai R."/>
            <person name="Kavagutti S V."/>
        </authorList>
    </citation>
    <scope>NUCLEOTIDE SEQUENCE</scope>
</reference>
<accession>A0A6J7MXT6</accession>
<proteinExistence type="predicted"/>
<sequence>MAGHRVSLPAVHQCRFLDGTAILRPRAAGAKATARRGVERARHLTVDREPSARPLETGVRDRHCREQRPGVRVRRCTIDVLGRADLDNLSEVHHRHPVRDVANDGQVVGDEEVREPQPALQFVQQVHDTGLDRHVEGRHRLVEHEDLRVEGERPCHADALALATGELVRVPVAVLGIQPDDAQQFRNALCSPGGAVSPMHLERLGNGLVDLPARVERRVRILKDDLHLGAQRSHLLRGEPHQFAAPVPHRARRGFEQLQHAPGGGGLATTALADEAEGLALL</sequence>
<dbReference type="EMBL" id="CAFBON010000071">
    <property type="protein sequence ID" value="CAB4986010.1"/>
    <property type="molecule type" value="Genomic_DNA"/>
</dbReference>
<evidence type="ECO:0000313" key="1">
    <source>
        <dbReference type="EMBL" id="CAB4986010.1"/>
    </source>
</evidence>
<name>A0A6J7MXT6_9ZZZZ</name>
<gene>
    <name evidence="1" type="ORF">UFOPK3954_00845</name>
</gene>